<comment type="caution">
    <text evidence="7">The sequence shown here is derived from an EMBL/GenBank/DDBJ whole genome shotgun (WGS) entry which is preliminary data.</text>
</comment>
<dbReference type="Proteomes" id="UP001448207">
    <property type="component" value="Unassembled WGS sequence"/>
</dbReference>
<dbReference type="InterPro" id="IPR004712">
    <property type="entry name" value="Na+/H+_antiporter_fungi"/>
</dbReference>
<comment type="subcellular location">
    <subcellularLocation>
        <location evidence="1">Membrane</location>
        <topology evidence="1">Multi-pass membrane protein</topology>
    </subcellularLocation>
</comment>
<feature type="transmembrane region" description="Helical" evidence="5">
    <location>
        <begin position="239"/>
        <end position="267"/>
    </location>
</feature>
<feature type="transmembrane region" description="Helical" evidence="5">
    <location>
        <begin position="314"/>
        <end position="333"/>
    </location>
</feature>
<dbReference type="PANTHER" id="PTHR31382">
    <property type="entry name" value="NA(+)/H(+) ANTIPORTER"/>
    <property type="match status" value="1"/>
</dbReference>
<feature type="transmembrane region" description="Helical" evidence="5">
    <location>
        <begin position="96"/>
        <end position="119"/>
    </location>
</feature>
<keyword evidence="4 5" id="KW-0472">Membrane</keyword>
<feature type="transmembrane region" description="Helical" evidence="5">
    <location>
        <begin position="6"/>
        <end position="24"/>
    </location>
</feature>
<feature type="domain" description="Cation/H+ exchanger transmembrane" evidence="6">
    <location>
        <begin position="20"/>
        <end position="413"/>
    </location>
</feature>
<sequence>MEDTVSVIAATFGGLMLFYALFSLLLKDRLYISEPLVALAGGILLGPACLDWLNFQELTSTPDFTREFTRIIIAIQVMAAGVSLPKAYLRTELRSLLVLLLPVMIWMWLVSGLCVWWIIPNLGFLEALVIASCFTPTDPVLASSIVQGRFAETHVPENIRHILLAESGANDGLGYPFLFLAIYLVQMTIGPALQKWTLFVLGYQIIFSVIIGFVVGYLARKGLQFAESRRLVNKESFLLFSISLALFLMGTVAMIGSDDLLACFIAGNAFTWDDWFRVETKNSSFMEVIDLILNLSIFGYIGATIPWGSFINSAIGLSFGNLLILAILVLSLRRLPIIMACYRWVPAINTWREALFVGWFGPMGVGALFYYAETMRHISPQGRTASAYLVIEPIIYFMVLSSVVVHGGTVPFFTLGSYARRSLLPTFGTLADDTKNDDNPVNRTSGCLYTCAVCN</sequence>
<evidence type="ECO:0000313" key="8">
    <source>
        <dbReference type="Proteomes" id="UP001448207"/>
    </source>
</evidence>
<evidence type="ECO:0000256" key="5">
    <source>
        <dbReference type="SAM" id="Phobius"/>
    </source>
</evidence>
<evidence type="ECO:0000313" key="7">
    <source>
        <dbReference type="EMBL" id="KAL0081723.1"/>
    </source>
</evidence>
<keyword evidence="2 5" id="KW-0812">Transmembrane</keyword>
<keyword evidence="3 5" id="KW-1133">Transmembrane helix</keyword>
<dbReference type="EMBL" id="JBCLYO010000017">
    <property type="protein sequence ID" value="KAL0081723.1"/>
    <property type="molecule type" value="Genomic_DNA"/>
</dbReference>
<evidence type="ECO:0000259" key="6">
    <source>
        <dbReference type="Pfam" id="PF00999"/>
    </source>
</evidence>
<dbReference type="Gene3D" id="1.20.1530.20">
    <property type="match status" value="1"/>
</dbReference>
<evidence type="ECO:0000256" key="4">
    <source>
        <dbReference type="ARBA" id="ARBA00023136"/>
    </source>
</evidence>
<organism evidence="7 8">
    <name type="scientific">Phycomyces blakesleeanus</name>
    <dbReference type="NCBI Taxonomy" id="4837"/>
    <lineage>
        <taxon>Eukaryota</taxon>
        <taxon>Fungi</taxon>
        <taxon>Fungi incertae sedis</taxon>
        <taxon>Mucoromycota</taxon>
        <taxon>Mucoromycotina</taxon>
        <taxon>Mucoromycetes</taxon>
        <taxon>Mucorales</taxon>
        <taxon>Phycomycetaceae</taxon>
        <taxon>Phycomyces</taxon>
    </lineage>
</organism>
<feature type="transmembrane region" description="Helical" evidence="5">
    <location>
        <begin position="394"/>
        <end position="415"/>
    </location>
</feature>
<proteinExistence type="predicted"/>
<feature type="transmembrane region" description="Helical" evidence="5">
    <location>
        <begin position="36"/>
        <end position="55"/>
    </location>
</feature>
<feature type="transmembrane region" description="Helical" evidence="5">
    <location>
        <begin position="67"/>
        <end position="84"/>
    </location>
</feature>
<name>A0ABR3ASP2_PHYBL</name>
<gene>
    <name evidence="7" type="ORF">J3Q64DRAFT_1755082</name>
</gene>
<accession>A0ABR3ASP2</accession>
<dbReference type="InterPro" id="IPR006153">
    <property type="entry name" value="Cation/H_exchanger_TM"/>
</dbReference>
<evidence type="ECO:0000256" key="3">
    <source>
        <dbReference type="ARBA" id="ARBA00022989"/>
    </source>
</evidence>
<dbReference type="PANTHER" id="PTHR31382:SF1">
    <property type="entry name" value="SODIUM ION_PROTON EXCHANGER (EUROFUNG)"/>
    <property type="match status" value="1"/>
</dbReference>
<dbReference type="Pfam" id="PF00999">
    <property type="entry name" value="Na_H_Exchanger"/>
    <property type="match status" value="1"/>
</dbReference>
<protein>
    <submittedName>
        <fullName evidence="7">Cation/H+ exchanger</fullName>
    </submittedName>
</protein>
<dbReference type="InterPro" id="IPR038770">
    <property type="entry name" value="Na+/solute_symporter_sf"/>
</dbReference>
<feature type="transmembrane region" description="Helical" evidence="5">
    <location>
        <begin position="354"/>
        <end position="372"/>
    </location>
</feature>
<evidence type="ECO:0000256" key="1">
    <source>
        <dbReference type="ARBA" id="ARBA00004141"/>
    </source>
</evidence>
<feature type="transmembrane region" description="Helical" evidence="5">
    <location>
        <begin position="200"/>
        <end position="219"/>
    </location>
</feature>
<reference evidence="7 8" key="1">
    <citation type="submission" date="2024-04" db="EMBL/GenBank/DDBJ databases">
        <title>Symmetric and asymmetric DNA N6-adenine methylation regulates different biological responses in Mucorales.</title>
        <authorList>
            <consortium name="Lawrence Berkeley National Laboratory"/>
            <person name="Lax C."/>
            <person name="Mondo S.J."/>
            <person name="Osorio-Concepcion M."/>
            <person name="Muszewska A."/>
            <person name="Corrochano-Luque M."/>
            <person name="Gutierrez G."/>
            <person name="Riley R."/>
            <person name="Lipzen A."/>
            <person name="Guo J."/>
            <person name="Hundley H."/>
            <person name="Amirebrahimi M."/>
            <person name="Ng V."/>
            <person name="Lorenzo-Gutierrez D."/>
            <person name="Binder U."/>
            <person name="Yang J."/>
            <person name="Song Y."/>
            <person name="Canovas D."/>
            <person name="Navarro E."/>
            <person name="Freitag M."/>
            <person name="Gabaldon T."/>
            <person name="Grigoriev I.V."/>
            <person name="Corrochano L.M."/>
            <person name="Nicolas F.E."/>
            <person name="Garre V."/>
        </authorList>
    </citation>
    <scope>NUCLEOTIDE SEQUENCE [LARGE SCALE GENOMIC DNA]</scope>
    <source>
        <strain evidence="7 8">L51</strain>
    </source>
</reference>
<keyword evidence="8" id="KW-1185">Reference proteome</keyword>
<evidence type="ECO:0000256" key="2">
    <source>
        <dbReference type="ARBA" id="ARBA00022692"/>
    </source>
</evidence>